<dbReference type="AlphaFoldDB" id="A0A0A9F5Z2"/>
<proteinExistence type="predicted"/>
<reference evidence="1" key="1">
    <citation type="submission" date="2014-09" db="EMBL/GenBank/DDBJ databases">
        <authorList>
            <person name="Magalhaes I.L.F."/>
            <person name="Oliveira U."/>
            <person name="Santos F.R."/>
            <person name="Vidigal T.H.D.A."/>
            <person name="Brescovit A.D."/>
            <person name="Santos A.J."/>
        </authorList>
    </citation>
    <scope>NUCLEOTIDE SEQUENCE</scope>
    <source>
        <tissue evidence="1">Shoot tissue taken approximately 20 cm above the soil surface</tissue>
    </source>
</reference>
<name>A0A0A9F5Z2_ARUDO</name>
<accession>A0A0A9F5Z2</accession>
<organism evidence="1">
    <name type="scientific">Arundo donax</name>
    <name type="common">Giant reed</name>
    <name type="synonym">Donax arundinaceus</name>
    <dbReference type="NCBI Taxonomy" id="35708"/>
    <lineage>
        <taxon>Eukaryota</taxon>
        <taxon>Viridiplantae</taxon>
        <taxon>Streptophyta</taxon>
        <taxon>Embryophyta</taxon>
        <taxon>Tracheophyta</taxon>
        <taxon>Spermatophyta</taxon>
        <taxon>Magnoliopsida</taxon>
        <taxon>Liliopsida</taxon>
        <taxon>Poales</taxon>
        <taxon>Poaceae</taxon>
        <taxon>PACMAD clade</taxon>
        <taxon>Arundinoideae</taxon>
        <taxon>Arundineae</taxon>
        <taxon>Arundo</taxon>
    </lineage>
</organism>
<dbReference type="EMBL" id="GBRH01189436">
    <property type="protein sequence ID" value="JAE08460.1"/>
    <property type="molecule type" value="Transcribed_RNA"/>
</dbReference>
<evidence type="ECO:0000313" key="1">
    <source>
        <dbReference type="EMBL" id="JAE08460.1"/>
    </source>
</evidence>
<reference evidence="1" key="2">
    <citation type="journal article" date="2015" name="Data Brief">
        <title>Shoot transcriptome of the giant reed, Arundo donax.</title>
        <authorList>
            <person name="Barrero R.A."/>
            <person name="Guerrero F.D."/>
            <person name="Moolhuijzen P."/>
            <person name="Goolsby J.A."/>
            <person name="Tidwell J."/>
            <person name="Bellgard S.E."/>
            <person name="Bellgard M.I."/>
        </authorList>
    </citation>
    <scope>NUCLEOTIDE SEQUENCE</scope>
    <source>
        <tissue evidence="1">Shoot tissue taken approximately 20 cm above the soil surface</tissue>
    </source>
</reference>
<sequence>MTALFNLGGVCSRERKWEE</sequence>
<protein>
    <submittedName>
        <fullName evidence="1">Uncharacterized protein</fullName>
    </submittedName>
</protein>